<dbReference type="EMBL" id="BMGZ01000001">
    <property type="protein sequence ID" value="GGH95495.1"/>
    <property type="molecule type" value="Genomic_DNA"/>
</dbReference>
<evidence type="ECO:0000313" key="2">
    <source>
        <dbReference type="EMBL" id="NHK27456.1"/>
    </source>
</evidence>
<evidence type="ECO:0000313" key="4">
    <source>
        <dbReference type="Proteomes" id="UP000818603"/>
    </source>
</evidence>
<reference evidence="1" key="3">
    <citation type="submission" date="2020-09" db="EMBL/GenBank/DDBJ databases">
        <authorList>
            <person name="Sun Q."/>
            <person name="Zhou Y."/>
        </authorList>
    </citation>
    <scope>NUCLEOTIDE SEQUENCE</scope>
    <source>
        <strain evidence="1">CGMCC 1.14984</strain>
    </source>
</reference>
<sequence>MTNDTKLNRFIALRAAMKKEISWWAGNYFRDAATLRALELEGEPEEIISRLRDPAKILKKNNSGLPILQKESRYHLSAEVLLNDRDPQTFTAAMKAGKSDWKKARLKKDSNCMGAALAVMLLSDKASIDSHDLQALKEAYDRLAKNHRWSIRPNILPLLAFAMQVNPDAADFADSIIPKMRAAPNLGKILVMQEAIAASMTGLSADEVVARMSAIVHALKERKFDRSVPDMPTVALATALDVSPEDLAAEVMQAVPMLESGFFNKWEHHHTALQLVIADHFSRMDNQLSAIAPFTLAMITYLGATAGGDGDGGGGG</sequence>
<dbReference type="RefSeq" id="WP_155138426.1">
    <property type="nucleotide sequence ID" value="NZ_BMGZ01000001.1"/>
</dbReference>
<keyword evidence="4" id="KW-1185">Reference proteome</keyword>
<gene>
    <name evidence="2" type="ORF">FF098_006025</name>
    <name evidence="1" type="ORF">GCM10011355_12170</name>
</gene>
<name>A0A8J3A1B8_9PROT</name>
<dbReference type="Proteomes" id="UP000818603">
    <property type="component" value="Unassembled WGS sequence"/>
</dbReference>
<proteinExistence type="predicted"/>
<accession>A0A8J3A1B8</accession>
<comment type="caution">
    <text evidence="1">The sequence shown here is derived from an EMBL/GenBank/DDBJ whole genome shotgun (WGS) entry which is preliminary data.</text>
</comment>
<reference evidence="2 4" key="2">
    <citation type="submission" date="2020-02" db="EMBL/GenBank/DDBJ databases">
        <title>Genome sequence of Parvularcula flava strain NH6-79.</title>
        <authorList>
            <person name="Abdul Karim M.H."/>
            <person name="Lam M.Q."/>
            <person name="Chen S.J."/>
            <person name="Yahya A."/>
            <person name="Shahir S."/>
            <person name="Shamsir M.S."/>
            <person name="Chong C.S."/>
        </authorList>
    </citation>
    <scope>NUCLEOTIDE SEQUENCE [LARGE SCALE GENOMIC DNA]</scope>
    <source>
        <strain evidence="2 4">NH6-79</strain>
    </source>
</reference>
<dbReference type="Proteomes" id="UP000621856">
    <property type="component" value="Unassembled WGS sequence"/>
</dbReference>
<reference evidence="1" key="1">
    <citation type="journal article" date="2014" name="Int. J. Syst. Evol. Microbiol.">
        <title>Complete genome sequence of Corynebacterium casei LMG S-19264T (=DSM 44701T), isolated from a smear-ripened cheese.</title>
        <authorList>
            <consortium name="US DOE Joint Genome Institute (JGI-PGF)"/>
            <person name="Walter F."/>
            <person name="Albersmeier A."/>
            <person name="Kalinowski J."/>
            <person name="Ruckert C."/>
        </authorList>
    </citation>
    <scope>NUCLEOTIDE SEQUENCE</scope>
    <source>
        <strain evidence="1">CGMCC 1.14984</strain>
    </source>
</reference>
<evidence type="ECO:0000313" key="3">
    <source>
        <dbReference type="Proteomes" id="UP000621856"/>
    </source>
</evidence>
<dbReference type="AlphaFoldDB" id="A0A8J3A1B8"/>
<evidence type="ECO:0000313" key="1">
    <source>
        <dbReference type="EMBL" id="GGH95495.1"/>
    </source>
</evidence>
<protein>
    <submittedName>
        <fullName evidence="1">Uncharacterized protein</fullName>
    </submittedName>
</protein>
<organism evidence="1 3">
    <name type="scientific">Aquisalinus luteolus</name>
    <dbReference type="NCBI Taxonomy" id="1566827"/>
    <lineage>
        <taxon>Bacteria</taxon>
        <taxon>Pseudomonadati</taxon>
        <taxon>Pseudomonadota</taxon>
        <taxon>Alphaproteobacteria</taxon>
        <taxon>Parvularculales</taxon>
        <taxon>Parvularculaceae</taxon>
        <taxon>Aquisalinus</taxon>
    </lineage>
</organism>
<dbReference type="EMBL" id="VCJR02000001">
    <property type="protein sequence ID" value="NHK27456.1"/>
    <property type="molecule type" value="Genomic_DNA"/>
</dbReference>